<evidence type="ECO:0000313" key="4">
    <source>
        <dbReference type="EMBL" id="KAA2234371.1"/>
    </source>
</evidence>
<dbReference type="InterPro" id="IPR050210">
    <property type="entry name" value="tRNA_Adenine-N(6)_MTase"/>
</dbReference>
<evidence type="ECO:0000313" key="5">
    <source>
        <dbReference type="Proteomes" id="UP000323142"/>
    </source>
</evidence>
<dbReference type="Pfam" id="PF05175">
    <property type="entry name" value="MTS"/>
    <property type="match status" value="1"/>
</dbReference>
<sequence length="256" mass="26755">MDSAFEVGEDALLDGRLRLLQPRRGHRAGTDAVLLAAAASVRPGERIADFGAGTGAVGLALAAREPSARVILIERDPDLAELCRRNLALNGAEGRGEVLCLDLLAGRAAREGAGLAGLDLVVTNPPFVEAGEAPRSPERLRANAHELPPGGFRRWLEAAADALRHRGRLGMIQRADRLVTSLDGLRPAFGGFTLRPVHPRADAPAIRVLVGAVRAGRAAPVLLPPLVLHGADGRFTPEAEALHRGGLLDDGASAGT</sequence>
<dbReference type="PROSITE" id="PS00092">
    <property type="entry name" value="N6_MTASE"/>
    <property type="match status" value="1"/>
</dbReference>
<feature type="domain" description="Methyltransferase small" evidence="3">
    <location>
        <begin position="34"/>
        <end position="135"/>
    </location>
</feature>
<reference evidence="4 5" key="1">
    <citation type="submission" date="2019-09" db="EMBL/GenBank/DDBJ databases">
        <title>Salinarimonas rosea gen. nov., sp. nov., a new member of the a-2 subgroup of the Proteobacteria.</title>
        <authorList>
            <person name="Liu J."/>
        </authorList>
    </citation>
    <scope>NUCLEOTIDE SEQUENCE [LARGE SCALE GENOMIC DNA]</scope>
    <source>
        <strain evidence="4 5">BN140002</strain>
    </source>
</reference>
<keyword evidence="5" id="KW-1185">Reference proteome</keyword>
<dbReference type="RefSeq" id="WP_149822140.1">
    <property type="nucleotide sequence ID" value="NZ_VUOA01000048.1"/>
</dbReference>
<dbReference type="Proteomes" id="UP000323142">
    <property type="component" value="Unassembled WGS sequence"/>
</dbReference>
<dbReference type="GO" id="GO:0032259">
    <property type="term" value="P:methylation"/>
    <property type="evidence" value="ECO:0007669"/>
    <property type="project" value="UniProtKB-KW"/>
</dbReference>
<evidence type="ECO:0000256" key="1">
    <source>
        <dbReference type="ARBA" id="ARBA00022603"/>
    </source>
</evidence>
<dbReference type="InterPro" id="IPR002052">
    <property type="entry name" value="DNA_methylase_N6_adenine_CS"/>
</dbReference>
<protein>
    <submittedName>
        <fullName evidence="4">Methyltransferase</fullName>
    </submittedName>
</protein>
<comment type="caution">
    <text evidence="4">The sequence shown here is derived from an EMBL/GenBank/DDBJ whole genome shotgun (WGS) entry which is preliminary data.</text>
</comment>
<dbReference type="GO" id="GO:0008170">
    <property type="term" value="F:N-methyltransferase activity"/>
    <property type="evidence" value="ECO:0007669"/>
    <property type="project" value="UniProtKB-ARBA"/>
</dbReference>
<dbReference type="AlphaFoldDB" id="A0A5B2V5Y2"/>
<dbReference type="CDD" id="cd02440">
    <property type="entry name" value="AdoMet_MTases"/>
    <property type="match status" value="1"/>
</dbReference>
<dbReference type="PANTHER" id="PTHR47739">
    <property type="entry name" value="TRNA1(VAL) (ADENINE(37)-N6)-METHYLTRANSFERASE"/>
    <property type="match status" value="1"/>
</dbReference>
<evidence type="ECO:0000259" key="3">
    <source>
        <dbReference type="Pfam" id="PF05175"/>
    </source>
</evidence>
<dbReference type="OrthoDB" id="5489421at2"/>
<dbReference type="GO" id="GO:0008757">
    <property type="term" value="F:S-adenosylmethionine-dependent methyltransferase activity"/>
    <property type="evidence" value="ECO:0007669"/>
    <property type="project" value="UniProtKB-ARBA"/>
</dbReference>
<dbReference type="InterPro" id="IPR029063">
    <property type="entry name" value="SAM-dependent_MTases_sf"/>
</dbReference>
<keyword evidence="2" id="KW-0949">S-adenosyl-L-methionine</keyword>
<dbReference type="InterPro" id="IPR007848">
    <property type="entry name" value="Small_mtfrase_dom"/>
</dbReference>
<keyword evidence="1 4" id="KW-0489">Methyltransferase</keyword>
<evidence type="ECO:0000256" key="2">
    <source>
        <dbReference type="ARBA" id="ARBA00022691"/>
    </source>
</evidence>
<dbReference type="PANTHER" id="PTHR47739:SF1">
    <property type="entry name" value="TRNA1(VAL) (ADENINE(37)-N6)-METHYLTRANSFERASE"/>
    <property type="match status" value="1"/>
</dbReference>
<proteinExistence type="predicted"/>
<gene>
    <name evidence="4" type="ORF">F0L46_23965</name>
</gene>
<dbReference type="EMBL" id="VUOA01000048">
    <property type="protein sequence ID" value="KAA2234371.1"/>
    <property type="molecule type" value="Genomic_DNA"/>
</dbReference>
<name>A0A5B2V5Y2_9HYPH</name>
<organism evidence="4 5">
    <name type="scientific">Salinarimonas soli</name>
    <dbReference type="NCBI Taxonomy" id="1638099"/>
    <lineage>
        <taxon>Bacteria</taxon>
        <taxon>Pseudomonadati</taxon>
        <taxon>Pseudomonadota</taxon>
        <taxon>Alphaproteobacteria</taxon>
        <taxon>Hyphomicrobiales</taxon>
        <taxon>Salinarimonadaceae</taxon>
        <taxon>Salinarimonas</taxon>
    </lineage>
</organism>
<dbReference type="GO" id="GO:0003676">
    <property type="term" value="F:nucleic acid binding"/>
    <property type="evidence" value="ECO:0007669"/>
    <property type="project" value="InterPro"/>
</dbReference>
<keyword evidence="4" id="KW-0808">Transferase</keyword>
<dbReference type="Gene3D" id="3.40.50.150">
    <property type="entry name" value="Vaccinia Virus protein VP39"/>
    <property type="match status" value="1"/>
</dbReference>
<reference evidence="4 5" key="2">
    <citation type="submission" date="2019-09" db="EMBL/GenBank/DDBJ databases">
        <authorList>
            <person name="Jin C."/>
        </authorList>
    </citation>
    <scope>NUCLEOTIDE SEQUENCE [LARGE SCALE GENOMIC DNA]</scope>
    <source>
        <strain evidence="4 5">BN140002</strain>
    </source>
</reference>
<accession>A0A5B2V5Y2</accession>
<dbReference type="SUPFAM" id="SSF53335">
    <property type="entry name" value="S-adenosyl-L-methionine-dependent methyltransferases"/>
    <property type="match status" value="1"/>
</dbReference>